<sequence>MMAEKKNLQLSLPEFATSYGREPAQSQGQEIMDAPRLSTAASSTWLKLTSQFHRRHRLARKINPHKKYQYLLTARPDVVLEKSKRLGKGALAHYNRRKKIKFELLDVMPVVQMPESGRLYTHINFTARSSKEGSKEKLFFAELYNCSKRRDPSSFLVTCCEPLGSDATVGHKGFQLDGATVVRKNIDFARCFACGPRMLHPRGDKYIAGHCNVAHIYTNTC</sequence>
<name>A0A811PXG8_9POAL</name>
<gene>
    <name evidence="2" type="ORF">NCGR_LOCUS36389</name>
</gene>
<dbReference type="PANTHER" id="PTHR33326">
    <property type="entry name" value="OS05G0543800 PROTEIN"/>
    <property type="match status" value="1"/>
</dbReference>
<protein>
    <recommendedName>
        <fullName evidence="1">DUF3615 domain-containing protein</fullName>
    </recommendedName>
</protein>
<evidence type="ECO:0000313" key="2">
    <source>
        <dbReference type="EMBL" id="CAD6252742.1"/>
    </source>
</evidence>
<accession>A0A811PXG8</accession>
<dbReference type="InterPro" id="IPR022059">
    <property type="entry name" value="DUF3615"/>
</dbReference>
<dbReference type="Proteomes" id="UP000604825">
    <property type="component" value="Unassembled WGS sequence"/>
</dbReference>
<reference evidence="2" key="1">
    <citation type="submission" date="2020-10" db="EMBL/GenBank/DDBJ databases">
        <authorList>
            <person name="Han B."/>
            <person name="Lu T."/>
            <person name="Zhao Q."/>
            <person name="Huang X."/>
            <person name="Zhao Y."/>
        </authorList>
    </citation>
    <scope>NUCLEOTIDE SEQUENCE</scope>
</reference>
<comment type="caution">
    <text evidence="2">The sequence shown here is derived from an EMBL/GenBank/DDBJ whole genome shotgun (WGS) entry which is preliminary data.</text>
</comment>
<dbReference type="AlphaFoldDB" id="A0A811PXG8"/>
<feature type="domain" description="DUF3615" evidence="1">
    <location>
        <begin position="89"/>
        <end position="201"/>
    </location>
</feature>
<proteinExistence type="predicted"/>
<evidence type="ECO:0000313" key="3">
    <source>
        <dbReference type="Proteomes" id="UP000604825"/>
    </source>
</evidence>
<dbReference type="EMBL" id="CAJGYO010000009">
    <property type="protein sequence ID" value="CAD6252742.1"/>
    <property type="molecule type" value="Genomic_DNA"/>
</dbReference>
<dbReference type="OrthoDB" id="661637at2759"/>
<dbReference type="Pfam" id="PF12274">
    <property type="entry name" value="DUF3615"/>
    <property type="match status" value="1"/>
</dbReference>
<organism evidence="2 3">
    <name type="scientific">Miscanthus lutarioriparius</name>
    <dbReference type="NCBI Taxonomy" id="422564"/>
    <lineage>
        <taxon>Eukaryota</taxon>
        <taxon>Viridiplantae</taxon>
        <taxon>Streptophyta</taxon>
        <taxon>Embryophyta</taxon>
        <taxon>Tracheophyta</taxon>
        <taxon>Spermatophyta</taxon>
        <taxon>Magnoliopsida</taxon>
        <taxon>Liliopsida</taxon>
        <taxon>Poales</taxon>
        <taxon>Poaceae</taxon>
        <taxon>PACMAD clade</taxon>
        <taxon>Panicoideae</taxon>
        <taxon>Andropogonodae</taxon>
        <taxon>Andropogoneae</taxon>
        <taxon>Saccharinae</taxon>
        <taxon>Miscanthus</taxon>
    </lineage>
</organism>
<keyword evidence="3" id="KW-1185">Reference proteome</keyword>
<dbReference type="PANTHER" id="PTHR33326:SF31">
    <property type="match status" value="1"/>
</dbReference>
<evidence type="ECO:0000259" key="1">
    <source>
        <dbReference type="Pfam" id="PF12274"/>
    </source>
</evidence>